<dbReference type="EMBL" id="CP069484">
    <property type="protein sequence ID" value="QRO81424.1"/>
    <property type="molecule type" value="Genomic_DNA"/>
</dbReference>
<protein>
    <submittedName>
        <fullName evidence="1">Uncharacterized protein</fullName>
    </submittedName>
</protein>
<reference evidence="1 2" key="1">
    <citation type="submission" date="2021-02" db="EMBL/GenBank/DDBJ databases">
        <title>FDA dAtabase for Regulatory Grade micrObial Sequences (FDA-ARGOS): Supporting development and validation of Infectious Disease Dx tests.</title>
        <authorList>
            <person name="Minogue T."/>
            <person name="Wolcott M."/>
            <person name="Wasieloski L."/>
            <person name="Aguilar W."/>
            <person name="Moore D."/>
            <person name="Jaissle J."/>
            <person name="Tallon L."/>
            <person name="Sadzewicz L."/>
            <person name="Zhao X."/>
            <person name="Boylan J."/>
            <person name="Ott S."/>
            <person name="Bowen H."/>
            <person name="Vavikolanu K."/>
            <person name="Mehta A."/>
            <person name="Aluvathingal J."/>
            <person name="Nadendla S."/>
            <person name="Yan Y."/>
            <person name="Sichtig H."/>
        </authorList>
    </citation>
    <scope>NUCLEOTIDE SEQUENCE [LARGE SCALE GENOMIC DNA]</scope>
    <source>
        <strain evidence="1 2">FDAARGOS_1272</strain>
    </source>
</reference>
<sequence length="145" mass="16932">MTNSKLGYWLRRVLQLCERAQRRQAERMDDRIVRAEMRRQIEARAAAEIVSGFLERVPRHVETDAIERALRIRNPDAIEIVDRHGPRVVRDKRRTAAVERQILFTERTQLQVEQIGVFEFVRRGAPHVSAQRSQPVDPIRPFGSA</sequence>
<organism evidence="1 2">
    <name type="scientific">Burkholderia dolosa</name>
    <dbReference type="NCBI Taxonomy" id="152500"/>
    <lineage>
        <taxon>Bacteria</taxon>
        <taxon>Pseudomonadati</taxon>
        <taxon>Pseudomonadota</taxon>
        <taxon>Betaproteobacteria</taxon>
        <taxon>Burkholderiales</taxon>
        <taxon>Burkholderiaceae</taxon>
        <taxon>Burkholderia</taxon>
        <taxon>Burkholderia cepacia complex</taxon>
    </lineage>
</organism>
<dbReference type="RefSeq" id="WP_035975646.1">
    <property type="nucleotide sequence ID" value="NZ_CABVPR010000090.1"/>
</dbReference>
<gene>
    <name evidence="1" type="ORF">I6K02_27090</name>
</gene>
<proteinExistence type="predicted"/>
<evidence type="ECO:0000313" key="1">
    <source>
        <dbReference type="EMBL" id="QRO81424.1"/>
    </source>
</evidence>
<accession>A0A892IHR8</accession>
<dbReference type="AlphaFoldDB" id="A0A892IHR8"/>
<name>A0A892IHR8_9BURK</name>
<dbReference type="Proteomes" id="UP000625568">
    <property type="component" value="Chromosome 3"/>
</dbReference>
<dbReference type="GeneID" id="93131161"/>
<evidence type="ECO:0000313" key="2">
    <source>
        <dbReference type="Proteomes" id="UP000625568"/>
    </source>
</evidence>
<keyword evidence="2" id="KW-1185">Reference proteome</keyword>